<feature type="transmembrane region" description="Helical" evidence="7">
    <location>
        <begin position="6"/>
        <end position="26"/>
    </location>
</feature>
<dbReference type="GO" id="GO:0016491">
    <property type="term" value="F:oxidoreductase activity"/>
    <property type="evidence" value="ECO:0007669"/>
    <property type="project" value="UniProtKB-KW"/>
</dbReference>
<keyword evidence="4 7" id="KW-1133">Transmembrane helix</keyword>
<organism evidence="9 10">
    <name type="scientific">Mesobacillus subterraneus</name>
    <dbReference type="NCBI Taxonomy" id="285983"/>
    <lineage>
        <taxon>Bacteria</taxon>
        <taxon>Bacillati</taxon>
        <taxon>Bacillota</taxon>
        <taxon>Bacilli</taxon>
        <taxon>Bacillales</taxon>
        <taxon>Bacillaceae</taxon>
        <taxon>Mesobacillus</taxon>
    </lineage>
</organism>
<feature type="domain" description="NarG-like" evidence="8">
    <location>
        <begin position="46"/>
        <end position="133"/>
    </location>
</feature>
<dbReference type="Pfam" id="PF02665">
    <property type="entry name" value="Nitrate_red_gam"/>
    <property type="match status" value="1"/>
</dbReference>
<dbReference type="Proteomes" id="UP000279911">
    <property type="component" value="Unassembled WGS sequence"/>
</dbReference>
<sequence>MEMLQVFMWIVFPYTVAAIVAMGIVWRYDAAGEEAAASTSGKILVYVVKGLMAASTATGIVIVLSSKISDEPILLLKWLVSLAQLEPDLTLILDISILSKVHFIVVFLFLLSLAFTKEFYYLFKPHLYLKKKILKLQFEKRG</sequence>
<keyword evidence="3 7" id="KW-0812">Transmembrane</keyword>
<dbReference type="InterPro" id="IPR023234">
    <property type="entry name" value="NarG-like_domain"/>
</dbReference>
<evidence type="ECO:0000256" key="1">
    <source>
        <dbReference type="ARBA" id="ARBA00004651"/>
    </source>
</evidence>
<accession>A0A3R9F5E0</accession>
<evidence type="ECO:0000256" key="2">
    <source>
        <dbReference type="ARBA" id="ARBA00022475"/>
    </source>
</evidence>
<evidence type="ECO:0000256" key="4">
    <source>
        <dbReference type="ARBA" id="ARBA00022989"/>
    </source>
</evidence>
<dbReference type="Gene3D" id="1.20.950.20">
    <property type="entry name" value="Transmembrane di-heme cytochromes, Chain C"/>
    <property type="match status" value="1"/>
</dbReference>
<evidence type="ECO:0000256" key="6">
    <source>
        <dbReference type="ARBA" id="ARBA00023136"/>
    </source>
</evidence>
<evidence type="ECO:0000259" key="8">
    <source>
        <dbReference type="Pfam" id="PF02665"/>
    </source>
</evidence>
<name>A0A3R9F5E0_9BACI</name>
<evidence type="ECO:0000313" key="9">
    <source>
        <dbReference type="EMBL" id="RSD29371.1"/>
    </source>
</evidence>
<evidence type="ECO:0000256" key="3">
    <source>
        <dbReference type="ARBA" id="ARBA00022692"/>
    </source>
</evidence>
<dbReference type="AlphaFoldDB" id="A0A3R9F5E0"/>
<feature type="transmembrane region" description="Helical" evidence="7">
    <location>
        <begin position="101"/>
        <end position="123"/>
    </location>
</feature>
<keyword evidence="6 7" id="KW-0472">Membrane</keyword>
<dbReference type="GO" id="GO:0005886">
    <property type="term" value="C:plasma membrane"/>
    <property type="evidence" value="ECO:0007669"/>
    <property type="project" value="UniProtKB-SubCell"/>
</dbReference>
<dbReference type="EMBL" id="RSFW01000002">
    <property type="protein sequence ID" value="RSD29371.1"/>
    <property type="molecule type" value="Genomic_DNA"/>
</dbReference>
<feature type="transmembrane region" description="Helical" evidence="7">
    <location>
        <begin position="46"/>
        <end position="68"/>
    </location>
</feature>
<evidence type="ECO:0000256" key="5">
    <source>
        <dbReference type="ARBA" id="ARBA00023002"/>
    </source>
</evidence>
<proteinExistence type="predicted"/>
<dbReference type="SUPFAM" id="SSF103501">
    <property type="entry name" value="Respiratory nitrate reductase 1 gamma chain"/>
    <property type="match status" value="1"/>
</dbReference>
<evidence type="ECO:0000256" key="7">
    <source>
        <dbReference type="SAM" id="Phobius"/>
    </source>
</evidence>
<keyword evidence="2" id="KW-1003">Cell membrane</keyword>
<evidence type="ECO:0000313" key="10">
    <source>
        <dbReference type="Proteomes" id="UP000279911"/>
    </source>
</evidence>
<comment type="subcellular location">
    <subcellularLocation>
        <location evidence="1">Cell membrane</location>
        <topology evidence="1">Multi-pass membrane protein</topology>
    </subcellularLocation>
</comment>
<comment type="caution">
    <text evidence="9">The sequence shown here is derived from an EMBL/GenBank/DDBJ whole genome shotgun (WGS) entry which is preliminary data.</text>
</comment>
<keyword evidence="5" id="KW-0560">Oxidoreductase</keyword>
<dbReference type="RefSeq" id="WP_125478243.1">
    <property type="nucleotide sequence ID" value="NZ_RSFW01000002.1"/>
</dbReference>
<dbReference type="InterPro" id="IPR036197">
    <property type="entry name" value="NarG-like_sf"/>
</dbReference>
<gene>
    <name evidence="9" type="ORF">EJA10_01625</name>
</gene>
<protein>
    <recommendedName>
        <fullName evidence="8">NarG-like domain-containing protein</fullName>
    </recommendedName>
</protein>
<reference evidence="10" key="1">
    <citation type="submission" date="2018-12" db="EMBL/GenBank/DDBJ databases">
        <title>Bacillus chawlae sp. nov., Bacillus glennii sp. nov., and Bacillus saganii sp. nov. Isolated from the Vehicle Assembly Building at Kennedy Space Center where the Viking Spacecraft were Assembled.</title>
        <authorList>
            <person name="Seuylemezian A."/>
            <person name="Vaishampayan P."/>
        </authorList>
    </citation>
    <scope>NUCLEOTIDE SEQUENCE [LARGE SCALE GENOMIC DNA]</scope>
    <source>
        <strain evidence="10">DSM 13966</strain>
    </source>
</reference>
<dbReference type="OrthoDB" id="2876713at2"/>